<organism evidence="1 2">
    <name type="scientific">Trichonephila clavata</name>
    <name type="common">Joro spider</name>
    <name type="synonym">Nephila clavata</name>
    <dbReference type="NCBI Taxonomy" id="2740835"/>
    <lineage>
        <taxon>Eukaryota</taxon>
        <taxon>Metazoa</taxon>
        <taxon>Ecdysozoa</taxon>
        <taxon>Arthropoda</taxon>
        <taxon>Chelicerata</taxon>
        <taxon>Arachnida</taxon>
        <taxon>Araneae</taxon>
        <taxon>Araneomorphae</taxon>
        <taxon>Entelegynae</taxon>
        <taxon>Araneoidea</taxon>
        <taxon>Nephilidae</taxon>
        <taxon>Trichonephila</taxon>
    </lineage>
</organism>
<evidence type="ECO:0000313" key="1">
    <source>
        <dbReference type="EMBL" id="GFR11584.1"/>
    </source>
</evidence>
<dbReference type="AlphaFoldDB" id="A0A8X6HXN3"/>
<protein>
    <submittedName>
        <fullName evidence="1">Uncharacterized protein</fullName>
    </submittedName>
</protein>
<dbReference type="EMBL" id="BMAO01026685">
    <property type="protein sequence ID" value="GFR11584.1"/>
    <property type="molecule type" value="Genomic_DNA"/>
</dbReference>
<feature type="non-terminal residue" evidence="1">
    <location>
        <position position="55"/>
    </location>
</feature>
<name>A0A8X6HXN3_TRICU</name>
<proteinExistence type="predicted"/>
<dbReference type="Proteomes" id="UP000887116">
    <property type="component" value="Unassembled WGS sequence"/>
</dbReference>
<sequence>MESMWTVGAWDNMHLWEVSVEILRQLVEKFEEELNAAFASIFTLNDFDFDILRNE</sequence>
<evidence type="ECO:0000313" key="2">
    <source>
        <dbReference type="Proteomes" id="UP000887116"/>
    </source>
</evidence>
<accession>A0A8X6HXN3</accession>
<keyword evidence="2" id="KW-1185">Reference proteome</keyword>
<reference evidence="1" key="1">
    <citation type="submission" date="2020-07" db="EMBL/GenBank/DDBJ databases">
        <title>Multicomponent nature underlies the extraordinary mechanical properties of spider dragline silk.</title>
        <authorList>
            <person name="Kono N."/>
            <person name="Nakamura H."/>
            <person name="Mori M."/>
            <person name="Yoshida Y."/>
            <person name="Ohtoshi R."/>
            <person name="Malay A.D."/>
            <person name="Moran D.A.P."/>
            <person name="Tomita M."/>
            <person name="Numata K."/>
            <person name="Arakawa K."/>
        </authorList>
    </citation>
    <scope>NUCLEOTIDE SEQUENCE</scope>
</reference>
<gene>
    <name evidence="1" type="ORF">TNCT_144861</name>
</gene>
<comment type="caution">
    <text evidence="1">The sequence shown here is derived from an EMBL/GenBank/DDBJ whole genome shotgun (WGS) entry which is preliminary data.</text>
</comment>